<reference evidence="1" key="1">
    <citation type="submission" date="2014-09" db="EMBL/GenBank/DDBJ databases">
        <authorList>
            <person name="Magalhaes I.L.F."/>
            <person name="Oliveira U."/>
            <person name="Santos F.R."/>
            <person name="Vidigal T.H.D.A."/>
            <person name="Brescovit A.D."/>
            <person name="Santos A.J."/>
        </authorList>
    </citation>
    <scope>NUCLEOTIDE SEQUENCE</scope>
    <source>
        <tissue evidence="1">Shoot tissue taken approximately 20 cm above the soil surface</tissue>
    </source>
</reference>
<dbReference type="AlphaFoldDB" id="A0A0A9LZS2"/>
<protein>
    <submittedName>
        <fullName evidence="1">Uncharacterized protein</fullName>
    </submittedName>
</protein>
<reference evidence="1" key="2">
    <citation type="journal article" date="2015" name="Data Brief">
        <title>Shoot transcriptome of the giant reed, Arundo donax.</title>
        <authorList>
            <person name="Barrero R.A."/>
            <person name="Guerrero F.D."/>
            <person name="Moolhuijzen P."/>
            <person name="Goolsby J.A."/>
            <person name="Tidwell J."/>
            <person name="Bellgard S.E."/>
            <person name="Bellgard M.I."/>
        </authorList>
    </citation>
    <scope>NUCLEOTIDE SEQUENCE</scope>
    <source>
        <tissue evidence="1">Shoot tissue taken approximately 20 cm above the soil surface</tissue>
    </source>
</reference>
<evidence type="ECO:0000313" key="1">
    <source>
        <dbReference type="EMBL" id="JAD17738.1"/>
    </source>
</evidence>
<organism evidence="1">
    <name type="scientific">Arundo donax</name>
    <name type="common">Giant reed</name>
    <name type="synonym">Donax arundinaceus</name>
    <dbReference type="NCBI Taxonomy" id="35708"/>
    <lineage>
        <taxon>Eukaryota</taxon>
        <taxon>Viridiplantae</taxon>
        <taxon>Streptophyta</taxon>
        <taxon>Embryophyta</taxon>
        <taxon>Tracheophyta</taxon>
        <taxon>Spermatophyta</taxon>
        <taxon>Magnoliopsida</taxon>
        <taxon>Liliopsida</taxon>
        <taxon>Poales</taxon>
        <taxon>Poaceae</taxon>
        <taxon>PACMAD clade</taxon>
        <taxon>Arundinoideae</taxon>
        <taxon>Arundineae</taxon>
        <taxon>Arundo</taxon>
    </lineage>
</organism>
<proteinExistence type="predicted"/>
<dbReference type="EMBL" id="GBRH01280157">
    <property type="protein sequence ID" value="JAD17738.1"/>
    <property type="molecule type" value="Transcribed_RNA"/>
</dbReference>
<accession>A0A0A9LZS2</accession>
<name>A0A0A9LZS2_ARUDO</name>
<sequence>MSSVHLVNFSIVFQTASIANSSVGGFPEIFRPKELQWRCNCYNTLPTANNLFFSSLPLAWNHYGSDTAAMTVYLPQQQP</sequence>